<keyword evidence="2 5" id="KW-0378">Hydrolase</keyword>
<dbReference type="GO" id="GO:0009254">
    <property type="term" value="P:peptidoglycan turnover"/>
    <property type="evidence" value="ECO:0007669"/>
    <property type="project" value="TreeGrafter"/>
</dbReference>
<name>A0A5S4V516_9MICO</name>
<evidence type="ECO:0000256" key="2">
    <source>
        <dbReference type="ARBA" id="ARBA00022801"/>
    </source>
</evidence>
<evidence type="ECO:0000259" key="4">
    <source>
        <dbReference type="Pfam" id="PF00933"/>
    </source>
</evidence>
<dbReference type="GO" id="GO:0004553">
    <property type="term" value="F:hydrolase activity, hydrolyzing O-glycosyl compounds"/>
    <property type="evidence" value="ECO:0007669"/>
    <property type="project" value="InterPro"/>
</dbReference>
<dbReference type="Gene3D" id="3.20.20.300">
    <property type="entry name" value="Glycoside hydrolase, family 3, N-terminal domain"/>
    <property type="match status" value="1"/>
</dbReference>
<evidence type="ECO:0000313" key="5">
    <source>
        <dbReference type="EMBL" id="TYL54082.1"/>
    </source>
</evidence>
<reference evidence="5 6" key="1">
    <citation type="submission" date="2019-08" db="EMBL/GenBank/DDBJ databases">
        <authorList>
            <person name="Hu J."/>
        </authorList>
    </citation>
    <scope>NUCLEOTIDE SEQUENCE [LARGE SCALE GENOMIC DNA]</scope>
    <source>
        <strain evidence="5 6">NEAU-184</strain>
    </source>
</reference>
<evidence type="ECO:0000313" key="6">
    <source>
        <dbReference type="Proteomes" id="UP000325243"/>
    </source>
</evidence>
<organism evidence="5 6">
    <name type="scientific">Agromyces mariniharenae</name>
    <dbReference type="NCBI Taxonomy" id="2604423"/>
    <lineage>
        <taxon>Bacteria</taxon>
        <taxon>Bacillati</taxon>
        <taxon>Actinomycetota</taxon>
        <taxon>Actinomycetes</taxon>
        <taxon>Micrococcales</taxon>
        <taxon>Microbacteriaceae</taxon>
        <taxon>Agromyces</taxon>
    </lineage>
</organism>
<dbReference type="InterPro" id="IPR050226">
    <property type="entry name" value="NagZ_Beta-hexosaminidase"/>
</dbReference>
<proteinExistence type="inferred from homology"/>
<dbReference type="GO" id="GO:0005975">
    <property type="term" value="P:carbohydrate metabolic process"/>
    <property type="evidence" value="ECO:0007669"/>
    <property type="project" value="InterPro"/>
</dbReference>
<keyword evidence="3" id="KW-0326">Glycosidase</keyword>
<dbReference type="InterPro" id="IPR017853">
    <property type="entry name" value="GH"/>
</dbReference>
<dbReference type="InterPro" id="IPR036962">
    <property type="entry name" value="Glyco_hydro_3_N_sf"/>
</dbReference>
<dbReference type="AlphaFoldDB" id="A0A5S4V516"/>
<dbReference type="PANTHER" id="PTHR30480:SF16">
    <property type="entry name" value="GLYCOSIDE HYDROLASE FAMILY 3 DOMAIN PROTEIN"/>
    <property type="match status" value="1"/>
</dbReference>
<evidence type="ECO:0000256" key="3">
    <source>
        <dbReference type="ARBA" id="ARBA00023295"/>
    </source>
</evidence>
<sequence>MSAVHDPGLRRLVGAVLWPGYLGRELPDWLRRELADGGLAGAVLFSHNLPGGRVAPGEAGRVSRPASAFRDLRDDVLIGIDEEGGNVTRLEAATGSTLPGAAQLGFVDDTDATAATGRALAERSLAAGANVVLAPVADVNTNPRNPVIGVRAFGEAPELVSRHVAAAVRGIQSAGAAACVKHFPGHGDTHVDSHHALPTLTIDVDEIERMHLPPFRAAIEAGVAAVMTGHLVVPQWGDAPATLNPSVLSRLRTMGFEGVIVTDALDMAAVRATVGAGPGAVQALLAGADLLCIGNPRNPGSAAAPDQDEQDFREVQAAILAALDDGTLPVVALERAADRVRKLGAALAGGGFTGGRAEAPGTTDAANWGVDAASVARLAMTVDGPVAPAPGPRTVLDVRGRATIAVDGDADYVAGALAAGGRVVRLDTSAVPGDDLRGAVAAAAEARGAFVVLVDAVGAHSAQRDVIEQLGAIRPSAVVVNVGMPGGRLPLATVHTRAASRLAAEAASALLASGSRLEATA</sequence>
<dbReference type="InterPro" id="IPR001764">
    <property type="entry name" value="Glyco_hydro_3_N"/>
</dbReference>
<comment type="similarity">
    <text evidence="1">Belongs to the glycosyl hydrolase 3 family.</text>
</comment>
<dbReference type="SUPFAM" id="SSF51445">
    <property type="entry name" value="(Trans)glycosidases"/>
    <property type="match status" value="1"/>
</dbReference>
<dbReference type="RefSeq" id="WP_148733546.1">
    <property type="nucleotide sequence ID" value="NZ_VSSB01000001.1"/>
</dbReference>
<accession>A0A5S4V516</accession>
<gene>
    <name evidence="5" type="ORF">FYC51_10875</name>
</gene>
<dbReference type="Proteomes" id="UP000325243">
    <property type="component" value="Unassembled WGS sequence"/>
</dbReference>
<evidence type="ECO:0000256" key="1">
    <source>
        <dbReference type="ARBA" id="ARBA00005336"/>
    </source>
</evidence>
<feature type="domain" description="Glycoside hydrolase family 3 N-terminal" evidence="4">
    <location>
        <begin position="34"/>
        <end position="342"/>
    </location>
</feature>
<protein>
    <submittedName>
        <fullName evidence="5">Glycoside hydrolase family 3 protein</fullName>
    </submittedName>
</protein>
<comment type="caution">
    <text evidence="5">The sequence shown here is derived from an EMBL/GenBank/DDBJ whole genome shotgun (WGS) entry which is preliminary data.</text>
</comment>
<dbReference type="Pfam" id="PF00933">
    <property type="entry name" value="Glyco_hydro_3"/>
    <property type="match status" value="1"/>
</dbReference>
<keyword evidence="6" id="KW-1185">Reference proteome</keyword>
<dbReference type="PANTHER" id="PTHR30480">
    <property type="entry name" value="BETA-HEXOSAMINIDASE-RELATED"/>
    <property type="match status" value="1"/>
</dbReference>
<dbReference type="EMBL" id="VSSB01000001">
    <property type="protein sequence ID" value="TYL54082.1"/>
    <property type="molecule type" value="Genomic_DNA"/>
</dbReference>